<dbReference type="InterPro" id="IPR018020">
    <property type="entry name" value="OHCU_decarboxylase"/>
</dbReference>
<feature type="domain" description="Oxo-4-hydroxy-4-carboxy-5-ureidoimidazoline decarboxylase" evidence="7">
    <location>
        <begin position="7"/>
        <end position="159"/>
    </location>
</feature>
<name>A0ABS0C2H6_9GAMM</name>
<dbReference type="InterPro" id="IPR017580">
    <property type="entry name" value="OHCU_decarboxylase-1"/>
</dbReference>
<evidence type="ECO:0000259" key="7">
    <source>
        <dbReference type="Pfam" id="PF09349"/>
    </source>
</evidence>
<organism evidence="8 9">
    <name type="scientific">Thiomicrorhabdus heinhorstiae</name>
    <dbReference type="NCBI Taxonomy" id="2748010"/>
    <lineage>
        <taxon>Bacteria</taxon>
        <taxon>Pseudomonadati</taxon>
        <taxon>Pseudomonadota</taxon>
        <taxon>Gammaproteobacteria</taxon>
        <taxon>Thiotrichales</taxon>
        <taxon>Piscirickettsiaceae</taxon>
        <taxon>Thiomicrorhabdus</taxon>
    </lineage>
</organism>
<sequence>MTLDELNQLDESEFVDFCKDLLEHCEWVLPTLASRRPFASVSEIQFALQQLLLSASMEQQKVALCEHPKLGVSQAQPGFSSSEQQQAGLNELSAEEMELFAQLNLAYEDKMGFPFVVAVSGMNKEQILRLMQQRLGFSTDDEWPIALRELIKIAKLRVEKLIQS</sequence>
<dbReference type="RefSeq" id="WP_185978632.1">
    <property type="nucleotide sequence ID" value="NZ_JACBGI020000019.1"/>
</dbReference>
<evidence type="ECO:0000256" key="2">
    <source>
        <dbReference type="ARBA" id="ARBA00004754"/>
    </source>
</evidence>
<keyword evidence="4" id="KW-0659">Purine metabolism</keyword>
<reference evidence="8 9" key="1">
    <citation type="submission" date="2020-06" db="EMBL/GenBank/DDBJ databases">
        <authorList>
            <person name="Scott K."/>
        </authorList>
    </citation>
    <scope>NUCLEOTIDE SEQUENCE [LARGE SCALE GENOMIC DNA]</scope>
    <source>
        <strain evidence="8 9">HH1</strain>
    </source>
</reference>
<proteinExistence type="predicted"/>
<evidence type="ECO:0000256" key="3">
    <source>
        <dbReference type="ARBA" id="ARBA00012257"/>
    </source>
</evidence>
<accession>A0ABS0C2H6</accession>
<evidence type="ECO:0000256" key="5">
    <source>
        <dbReference type="ARBA" id="ARBA00022793"/>
    </source>
</evidence>
<dbReference type="EC" id="4.1.1.97" evidence="3"/>
<reference evidence="8 9" key="2">
    <citation type="submission" date="2020-11" db="EMBL/GenBank/DDBJ databases">
        <title>Sulfur oxidizing isolate from Hospital Hole Sinkhole.</title>
        <authorList>
            <person name="Scott K.M."/>
        </authorList>
    </citation>
    <scope>NUCLEOTIDE SEQUENCE [LARGE SCALE GENOMIC DNA]</scope>
    <source>
        <strain evidence="8 9">HH1</strain>
    </source>
</reference>
<dbReference type="Pfam" id="PF09349">
    <property type="entry name" value="OHCU_decarbox"/>
    <property type="match status" value="1"/>
</dbReference>
<dbReference type="Proteomes" id="UP001193680">
    <property type="component" value="Unassembled WGS sequence"/>
</dbReference>
<evidence type="ECO:0000256" key="1">
    <source>
        <dbReference type="ARBA" id="ARBA00001163"/>
    </source>
</evidence>
<protein>
    <recommendedName>
        <fullName evidence="3">2-oxo-4-hydroxy-4-carboxy-5-ureidoimidazoline decarboxylase</fullName>
        <ecNumber evidence="3">4.1.1.97</ecNumber>
    </recommendedName>
</protein>
<keyword evidence="5" id="KW-0210">Decarboxylase</keyword>
<comment type="catalytic activity">
    <reaction evidence="1">
        <text>5-hydroxy-2-oxo-4-ureido-2,5-dihydro-1H-imidazole-5-carboxylate + H(+) = (S)-allantoin + CO2</text>
        <dbReference type="Rhea" id="RHEA:26301"/>
        <dbReference type="ChEBI" id="CHEBI:15378"/>
        <dbReference type="ChEBI" id="CHEBI:15678"/>
        <dbReference type="ChEBI" id="CHEBI:16526"/>
        <dbReference type="ChEBI" id="CHEBI:58639"/>
        <dbReference type="EC" id="4.1.1.97"/>
    </reaction>
</comment>
<dbReference type="EMBL" id="JACBGI020000019">
    <property type="protein sequence ID" value="MBF6058487.1"/>
    <property type="molecule type" value="Genomic_DNA"/>
</dbReference>
<dbReference type="PANTHER" id="PTHR43466:SF1">
    <property type="entry name" value="2-OXO-4-HYDROXY-4-CARBOXY-5-UREIDOIMIDAZOLINE DECARBOXYLASE-RELATED"/>
    <property type="match status" value="1"/>
</dbReference>
<gene>
    <name evidence="8" type="primary">uraD</name>
    <name evidence="8" type="ORF">H8792_009045</name>
</gene>
<dbReference type="PANTHER" id="PTHR43466">
    <property type="entry name" value="2-OXO-4-HYDROXY-4-CARBOXY-5-UREIDOIMIDAZOLINE DECARBOXYLASE-RELATED"/>
    <property type="match status" value="1"/>
</dbReference>
<evidence type="ECO:0000256" key="4">
    <source>
        <dbReference type="ARBA" id="ARBA00022631"/>
    </source>
</evidence>
<dbReference type="InterPro" id="IPR036778">
    <property type="entry name" value="OHCU_decarboxylase_sf"/>
</dbReference>
<dbReference type="GO" id="GO:0051997">
    <property type="term" value="F:2-oxo-4-hydroxy-4-carboxy-5-ureidoimidazoline decarboxylase activity"/>
    <property type="evidence" value="ECO:0007669"/>
    <property type="project" value="UniProtKB-EC"/>
</dbReference>
<evidence type="ECO:0000313" key="8">
    <source>
        <dbReference type="EMBL" id="MBF6058487.1"/>
    </source>
</evidence>
<evidence type="ECO:0000256" key="6">
    <source>
        <dbReference type="ARBA" id="ARBA00023239"/>
    </source>
</evidence>
<comment type="caution">
    <text evidence="8">The sequence shown here is derived from an EMBL/GenBank/DDBJ whole genome shotgun (WGS) entry which is preliminary data.</text>
</comment>
<evidence type="ECO:0000313" key="9">
    <source>
        <dbReference type="Proteomes" id="UP001193680"/>
    </source>
</evidence>
<dbReference type="Gene3D" id="1.10.3330.10">
    <property type="entry name" value="Oxo-4-hydroxy-4-carboxy-5-ureidoimidazoline decarboxylase"/>
    <property type="match status" value="1"/>
</dbReference>
<keyword evidence="6 8" id="KW-0456">Lyase</keyword>
<dbReference type="SUPFAM" id="SSF158694">
    <property type="entry name" value="UraD-Like"/>
    <property type="match status" value="1"/>
</dbReference>
<keyword evidence="9" id="KW-1185">Reference proteome</keyword>
<dbReference type="NCBIfam" id="TIGR03164">
    <property type="entry name" value="UHCUDC"/>
    <property type="match status" value="1"/>
</dbReference>
<comment type="pathway">
    <text evidence="2">Purine metabolism; urate degradation; (S)-allantoin from urate: step 3/3.</text>
</comment>